<feature type="region of interest" description="Disordered" evidence="8">
    <location>
        <begin position="217"/>
        <end position="292"/>
    </location>
</feature>
<evidence type="ECO:0000256" key="8">
    <source>
        <dbReference type="SAM" id="MobiDB-lite"/>
    </source>
</evidence>
<evidence type="ECO:0000256" key="7">
    <source>
        <dbReference type="ARBA" id="ARBA00022918"/>
    </source>
</evidence>
<dbReference type="GO" id="GO:0016787">
    <property type="term" value="F:hydrolase activity"/>
    <property type="evidence" value="ECO:0007669"/>
    <property type="project" value="UniProtKB-KW"/>
</dbReference>
<dbReference type="PROSITE" id="PS50878">
    <property type="entry name" value="RT_POL"/>
    <property type="match status" value="1"/>
</dbReference>
<dbReference type="SUPFAM" id="SSF56672">
    <property type="entry name" value="DNA/RNA polymerases"/>
    <property type="match status" value="1"/>
</dbReference>
<dbReference type="Gene3D" id="2.40.70.10">
    <property type="entry name" value="Acid Proteases"/>
    <property type="match status" value="1"/>
</dbReference>
<keyword evidence="7 10" id="KW-0695">RNA-directed DNA polymerase</keyword>
<evidence type="ECO:0000256" key="2">
    <source>
        <dbReference type="ARBA" id="ARBA00022679"/>
    </source>
</evidence>
<protein>
    <recommendedName>
        <fullName evidence="1">RNA-directed DNA polymerase</fullName>
        <ecNumber evidence="1">2.7.7.49</ecNumber>
    </recommendedName>
</protein>
<dbReference type="EMBL" id="BKCJ010002103">
    <property type="protein sequence ID" value="GEU46275.1"/>
    <property type="molecule type" value="Genomic_DNA"/>
</dbReference>
<evidence type="ECO:0000256" key="6">
    <source>
        <dbReference type="ARBA" id="ARBA00022801"/>
    </source>
</evidence>
<keyword evidence="4" id="KW-0540">Nuclease</keyword>
<comment type="caution">
    <text evidence="10">The sequence shown here is derived from an EMBL/GenBank/DDBJ whole genome shotgun (WGS) entry which is preliminary data.</text>
</comment>
<feature type="region of interest" description="Disordered" evidence="8">
    <location>
        <begin position="1380"/>
        <end position="1426"/>
    </location>
</feature>
<keyword evidence="5" id="KW-0255">Endonuclease</keyword>
<dbReference type="InterPro" id="IPR043128">
    <property type="entry name" value="Rev_trsase/Diguanyl_cyclase"/>
</dbReference>
<dbReference type="Gene3D" id="3.30.70.270">
    <property type="match status" value="1"/>
</dbReference>
<accession>A0A6L2KE65</accession>
<feature type="region of interest" description="Disordered" evidence="8">
    <location>
        <begin position="1614"/>
        <end position="1642"/>
    </location>
</feature>
<dbReference type="Gene3D" id="3.10.10.10">
    <property type="entry name" value="HIV Type 1 Reverse Transcriptase, subunit A, domain 1"/>
    <property type="match status" value="1"/>
</dbReference>
<gene>
    <name evidence="10" type="ORF">Tci_018253</name>
</gene>
<reference evidence="10" key="1">
    <citation type="journal article" date="2019" name="Sci. Rep.">
        <title>Draft genome of Tanacetum cinerariifolium, the natural source of mosquito coil.</title>
        <authorList>
            <person name="Yamashiro T."/>
            <person name="Shiraishi A."/>
            <person name="Satake H."/>
            <person name="Nakayama K."/>
        </authorList>
    </citation>
    <scope>NUCLEOTIDE SEQUENCE</scope>
</reference>
<evidence type="ECO:0000256" key="4">
    <source>
        <dbReference type="ARBA" id="ARBA00022722"/>
    </source>
</evidence>
<dbReference type="InterPro" id="IPR000477">
    <property type="entry name" value="RT_dom"/>
</dbReference>
<keyword evidence="3" id="KW-0548">Nucleotidyltransferase</keyword>
<dbReference type="InterPro" id="IPR021109">
    <property type="entry name" value="Peptidase_aspartic_dom_sf"/>
</dbReference>
<dbReference type="CDD" id="cd01647">
    <property type="entry name" value="RT_LTR"/>
    <property type="match status" value="1"/>
</dbReference>
<keyword evidence="6" id="KW-0378">Hydrolase</keyword>
<dbReference type="InterPro" id="IPR041373">
    <property type="entry name" value="RT_RNaseH"/>
</dbReference>
<evidence type="ECO:0000256" key="3">
    <source>
        <dbReference type="ARBA" id="ARBA00022695"/>
    </source>
</evidence>
<feature type="compositionally biased region" description="Polar residues" evidence="8">
    <location>
        <begin position="264"/>
        <end position="273"/>
    </location>
</feature>
<evidence type="ECO:0000259" key="9">
    <source>
        <dbReference type="PROSITE" id="PS50878"/>
    </source>
</evidence>
<feature type="compositionally biased region" description="Acidic residues" evidence="8">
    <location>
        <begin position="1411"/>
        <end position="1426"/>
    </location>
</feature>
<evidence type="ECO:0000256" key="1">
    <source>
        <dbReference type="ARBA" id="ARBA00012493"/>
    </source>
</evidence>
<dbReference type="PANTHER" id="PTHR24559:SF444">
    <property type="entry name" value="REVERSE TRANSCRIPTASE DOMAIN-CONTAINING PROTEIN"/>
    <property type="match status" value="1"/>
</dbReference>
<name>A0A6L2KE65_TANCI</name>
<feature type="compositionally biased region" description="Polar residues" evidence="8">
    <location>
        <begin position="1397"/>
        <end position="1407"/>
    </location>
</feature>
<evidence type="ECO:0000256" key="5">
    <source>
        <dbReference type="ARBA" id="ARBA00022759"/>
    </source>
</evidence>
<proteinExistence type="predicted"/>
<dbReference type="GO" id="GO:0003964">
    <property type="term" value="F:RNA-directed DNA polymerase activity"/>
    <property type="evidence" value="ECO:0007669"/>
    <property type="project" value="UniProtKB-KW"/>
</dbReference>
<feature type="domain" description="Reverse transcriptase" evidence="9">
    <location>
        <begin position="674"/>
        <end position="871"/>
    </location>
</feature>
<feature type="compositionally biased region" description="Basic and acidic residues" evidence="8">
    <location>
        <begin position="1383"/>
        <end position="1395"/>
    </location>
</feature>
<dbReference type="InterPro" id="IPR053134">
    <property type="entry name" value="RNA-dir_DNA_polymerase"/>
</dbReference>
<dbReference type="Pfam" id="PF00078">
    <property type="entry name" value="RVT_1"/>
    <property type="match status" value="1"/>
</dbReference>
<evidence type="ECO:0000313" key="10">
    <source>
        <dbReference type="EMBL" id="GEU46275.1"/>
    </source>
</evidence>
<keyword evidence="2" id="KW-0808">Transferase</keyword>
<dbReference type="GO" id="GO:0004519">
    <property type="term" value="F:endonuclease activity"/>
    <property type="evidence" value="ECO:0007669"/>
    <property type="project" value="UniProtKB-KW"/>
</dbReference>
<feature type="compositionally biased region" description="Polar residues" evidence="8">
    <location>
        <begin position="235"/>
        <end position="257"/>
    </location>
</feature>
<sequence>MADQRTMAQLLQAPTEGYEDAIIFFGHDKEEPHAHIRYFNKITSTLKFLNIPNTEAWDRFKDLLRACPHHGFSELHQLDTFYNALNSKDQDSLNSAAGGNFLDKMPHECLAIIESKYKVCYSRDKPIVTKVSTNASTSGVSPDVAELKDMVKALLLDKKATDGNVYRDNIQEFVSQASAVNYNQGNTSYRPQMIASTSSSGTLPSNTIANPKSISYDGPQIPPPMVENEPDVTKDTVNPTNNGNTKDVQPPTVQSESPVLISEPTITPVSASKPNPKALIPYPSRRNDERNREKANNQIKKFYHIFKDMSFEISFTDALILMPKFASTLKALIGNKEKLSEMARTPLNEHCSTVLLKKLPEKLGDLGKFLIPCDFPCMAECLALADLDASINLMPFFVWKRLSLHDMTSMCMTLELVDRSISCPVGVAEDVYVKTGSFHFPADFVVVDFDADPRVPLIFERSFLKTERALIDVFEGELTLRVGIEAITFNLDQTSRYFANYSDMTAKRIDVIDMACEEYSQEVLEGDILLLEAFLNDDPSLPPPNQRNYLPEVRKELKIYEAKSNKSSFDETSVVELKALPPHLEYAFLEGDDKLQVIIEKDLSVEDKTALLTILKSHKRAIAWKLSDINGINPEFCTHKILMEEDFTPAVQHQRRVNPKIYDVIKQEVIKLLDAGLIYPISDSPWVSPVHCVPKKGGFTVVENDDNELILTRLVMIWRICIDYHNLNKATQKDHLPLPFMDHMLERLAGNQYYYFLDGFSGYFQLPIDPKDQEKTTFTCPYETFAYRRMPFGLCNAPATFQRCMMNIFHDMIEKTMEVFIDDLSVFGNSFQSCLSHLEKMLKRYKDTNLCLNWEKSHFMVKEGIVLGHKIFKQGIKVDKAKVDVISKLPHPITVKVLGKHQDKHFRPIHYASKTMIEVESKYTTTEKEMLAVEFTFKVVDTKGEENLAADHLSRLENPHQNVLDPKEINESFPLETLNLISTHGVQSTPWFADFANYHVGNNIVKGMKLLISSKLATLDQQEVTMDQITQPERNNSHDGYNCQQQFSFIYEQEPSYNQNYDDNYYPHDFPSFPCCDNCGGSHETFQCQPINQNVDFSGSNQIQTPQYPDVHPPSQEINEEAFHAKEDLMKSIQTFLEEFSCIPFEEKPQILLEAWFKFFAIKRAQPENSNELFQKLLEDLKELAEYKESLEISSIEIVVSNSNEEKEDPPQDFDIRKLIREECCIEVSEEQKQKMEDTILELVKICREKEFFCIHDNVDDLIESALNSKLLSINSNSQRLDKKEQEVKNVVERLAERGTRVEKSLQNFRVIHENSNSLNNTSQIYPVHAVAPISSTEEPEDSLSMRYEHLSIIPETESDEVMESSAKNLLPIPSECEVTSEDESKYDMPAKDDSSPAFTTISNPLFNVNDDLDSSDDESLPEEDVPAEEFKVYSNPLFDEDEINSDKLDPHCFNVESGFVESLLNRDTFIDSSSKFDLSGELAHVNSEITESNFDFKEEIHLSENLLYDNSSSQPPKEHNVEEERIKREHADYISRMEMLYTINPRPHPTVNANTNVESLPLLPILIQDNDSQREEIDIVTDTDDVLPLGVENDDSDGEVDVVDDLRVDNSISNSEHEFSESEESDFDNPSVPLSPPEPPDDELDFEIDLGDEILVVRNTIVEFECIDARVKFDVFNDKNDDYSYFMFVKMFSFLSSESEDTIFDPGFAPQ</sequence>
<dbReference type="CDD" id="cd00303">
    <property type="entry name" value="retropepsin_like"/>
    <property type="match status" value="1"/>
</dbReference>
<dbReference type="Pfam" id="PF17917">
    <property type="entry name" value="RT_RNaseH"/>
    <property type="match status" value="1"/>
</dbReference>
<dbReference type="PANTHER" id="PTHR24559">
    <property type="entry name" value="TRANSPOSON TY3-I GAG-POL POLYPROTEIN"/>
    <property type="match status" value="1"/>
</dbReference>
<dbReference type="EC" id="2.7.7.49" evidence="1"/>
<organism evidence="10">
    <name type="scientific">Tanacetum cinerariifolium</name>
    <name type="common">Dalmatian daisy</name>
    <name type="synonym">Chrysanthemum cinerariifolium</name>
    <dbReference type="NCBI Taxonomy" id="118510"/>
    <lineage>
        <taxon>Eukaryota</taxon>
        <taxon>Viridiplantae</taxon>
        <taxon>Streptophyta</taxon>
        <taxon>Embryophyta</taxon>
        <taxon>Tracheophyta</taxon>
        <taxon>Spermatophyta</taxon>
        <taxon>Magnoliopsida</taxon>
        <taxon>eudicotyledons</taxon>
        <taxon>Gunneridae</taxon>
        <taxon>Pentapetalae</taxon>
        <taxon>asterids</taxon>
        <taxon>campanulids</taxon>
        <taxon>Asterales</taxon>
        <taxon>Asteraceae</taxon>
        <taxon>Asteroideae</taxon>
        <taxon>Anthemideae</taxon>
        <taxon>Anthemidinae</taxon>
        <taxon>Tanacetum</taxon>
    </lineage>
</organism>
<dbReference type="InterPro" id="IPR043502">
    <property type="entry name" value="DNA/RNA_pol_sf"/>
</dbReference>